<dbReference type="PRINTS" id="PR00368">
    <property type="entry name" value="FADPNR"/>
</dbReference>
<name>A0ABT8ZQ83_9SPHN</name>
<dbReference type="InterPro" id="IPR050315">
    <property type="entry name" value="FAD-oxidoreductase_2"/>
</dbReference>
<comment type="cofactor">
    <cofactor evidence="1">
        <name>FAD</name>
        <dbReference type="ChEBI" id="CHEBI:57692"/>
    </cofactor>
</comment>
<accession>A0ABT8ZQ83</accession>
<keyword evidence="7" id="KW-1185">Reference proteome</keyword>
<dbReference type="PANTHER" id="PTHR43400">
    <property type="entry name" value="FUMARATE REDUCTASE"/>
    <property type="match status" value="1"/>
</dbReference>
<sequence>MRVIECDVAIIGGGLGGLTAALRVAEGGKKVILFEKSPEDRYVNNTRVCAGVFHLALTDITSDEDALVDKITAITGGMAEPEQTRAVSRDSRRAVKYLQSKGVRFMRGSPEPHHNYVLTPPALIRVGLQWEGRAGDVLMRTLDGELAKLGGIVLRGHGITAITKDESGAISGLEGESAEGAFTVKAPHVIIADGGFPANEDMLRKYISPAPEKVLQRNTRKGAGDGIRMAQAIGAALSERMDGFYGHVMHRNAMTNDNLWPYPWYDDICTNAIIVGADGKRFCDEGYGGPHIANRIAALDDPLSSWVIFDQPIWEEGGKARSFPANPHMEANGGPIERAATLEELAQKIGMPADALVATVNAYNSAVEAGTTEQLDPPRATFRYKPWTISKGPFYAGPACAGITYTMGGLRIDGLSRVLDTSGAVIPGLYAVGTSTGGMEGGDRTGYVGGLAKTAATALRAAEHITGDLAA</sequence>
<gene>
    <name evidence="6" type="ORF">Q4610_15030</name>
</gene>
<evidence type="ECO:0000256" key="1">
    <source>
        <dbReference type="ARBA" id="ARBA00001974"/>
    </source>
</evidence>
<dbReference type="InterPro" id="IPR027477">
    <property type="entry name" value="Succ_DH/fumarate_Rdtase_cat_sf"/>
</dbReference>
<dbReference type="RefSeq" id="WP_304536784.1">
    <property type="nucleotide sequence ID" value="NZ_JAUQOM010000008.1"/>
</dbReference>
<keyword evidence="4" id="KW-0560">Oxidoreductase</keyword>
<evidence type="ECO:0000256" key="4">
    <source>
        <dbReference type="ARBA" id="ARBA00023002"/>
    </source>
</evidence>
<organism evidence="6 7">
    <name type="scientific">Sphingobium cyanobacteriorum</name>
    <dbReference type="NCBI Taxonomy" id="3063954"/>
    <lineage>
        <taxon>Bacteria</taxon>
        <taxon>Pseudomonadati</taxon>
        <taxon>Pseudomonadota</taxon>
        <taxon>Alphaproteobacteria</taxon>
        <taxon>Sphingomonadales</taxon>
        <taxon>Sphingomonadaceae</taxon>
        <taxon>Sphingobium</taxon>
    </lineage>
</organism>
<protein>
    <submittedName>
        <fullName evidence="6">FAD-binding protein</fullName>
    </submittedName>
</protein>
<dbReference type="Gene3D" id="3.90.700.10">
    <property type="entry name" value="Succinate dehydrogenase/fumarate reductase flavoprotein, catalytic domain"/>
    <property type="match status" value="1"/>
</dbReference>
<reference evidence="6" key="1">
    <citation type="submission" date="2023-07" db="EMBL/GenBank/DDBJ databases">
        <title>Bacterial whole genome sequence for Sphingobium sp. HBC34.</title>
        <authorList>
            <person name="Le V."/>
            <person name="Ko S.-R."/>
            <person name="Ahn C.-Y."/>
            <person name="Oh H.-M."/>
        </authorList>
    </citation>
    <scope>NUCLEOTIDE SEQUENCE</scope>
    <source>
        <strain evidence="6">HBC34</strain>
    </source>
</reference>
<evidence type="ECO:0000256" key="2">
    <source>
        <dbReference type="ARBA" id="ARBA00022630"/>
    </source>
</evidence>
<dbReference type="PRINTS" id="PR00411">
    <property type="entry name" value="PNDRDTASEI"/>
</dbReference>
<dbReference type="InterPro" id="IPR003953">
    <property type="entry name" value="FAD-dep_OxRdtase_2_FAD-bd"/>
</dbReference>
<dbReference type="PANTHER" id="PTHR43400:SF10">
    <property type="entry name" value="3-OXOSTEROID 1-DEHYDROGENASE"/>
    <property type="match status" value="1"/>
</dbReference>
<dbReference type="Gene3D" id="3.50.50.60">
    <property type="entry name" value="FAD/NAD(P)-binding domain"/>
    <property type="match status" value="1"/>
</dbReference>
<dbReference type="SUPFAM" id="SSF56425">
    <property type="entry name" value="Succinate dehydrogenase/fumarate reductase flavoprotein, catalytic domain"/>
    <property type="match status" value="1"/>
</dbReference>
<feature type="domain" description="FAD-dependent oxidoreductase 2 FAD-binding" evidence="5">
    <location>
        <begin position="7"/>
        <end position="445"/>
    </location>
</feature>
<proteinExistence type="predicted"/>
<evidence type="ECO:0000259" key="5">
    <source>
        <dbReference type="Pfam" id="PF00890"/>
    </source>
</evidence>
<dbReference type="InterPro" id="IPR036188">
    <property type="entry name" value="FAD/NAD-bd_sf"/>
</dbReference>
<comment type="caution">
    <text evidence="6">The sequence shown here is derived from an EMBL/GenBank/DDBJ whole genome shotgun (WGS) entry which is preliminary data.</text>
</comment>
<keyword evidence="2" id="KW-0285">Flavoprotein</keyword>
<dbReference type="EMBL" id="JAUQOM010000008">
    <property type="protein sequence ID" value="MDO7836362.1"/>
    <property type="molecule type" value="Genomic_DNA"/>
</dbReference>
<dbReference type="SUPFAM" id="SSF51905">
    <property type="entry name" value="FAD/NAD(P)-binding domain"/>
    <property type="match status" value="1"/>
</dbReference>
<keyword evidence="3" id="KW-0274">FAD</keyword>
<dbReference type="Proteomes" id="UP001176471">
    <property type="component" value="Unassembled WGS sequence"/>
</dbReference>
<evidence type="ECO:0000313" key="7">
    <source>
        <dbReference type="Proteomes" id="UP001176471"/>
    </source>
</evidence>
<dbReference type="Pfam" id="PF00890">
    <property type="entry name" value="FAD_binding_2"/>
    <property type="match status" value="1"/>
</dbReference>
<evidence type="ECO:0000256" key="3">
    <source>
        <dbReference type="ARBA" id="ARBA00022827"/>
    </source>
</evidence>
<evidence type="ECO:0000313" key="6">
    <source>
        <dbReference type="EMBL" id="MDO7836362.1"/>
    </source>
</evidence>